<sequence length="146" mass="16560">MMKNSRREVFPSNKRKERDDVPNVVKKHSTFTTKTLAKPSLHRPAKKPVDQPASNNKLLAGYLAHEFLTKSTLFGQPWDPAPVEAVPLSLNQKPSPSLKMENEPQAKAENEEENYLRYMEVSHLLKSDGAHVPGVFNPTQLTRFLQ</sequence>
<comment type="caution">
    <text evidence="2">The sequence shown here is derived from an EMBL/GenBank/DDBJ whole genome shotgun (WGS) entry which is preliminary data.</text>
</comment>
<dbReference type="OrthoDB" id="687843at2759"/>
<dbReference type="PANTHER" id="PTHR34657:SF10">
    <property type="entry name" value="F21M11.6 PROTEIN"/>
    <property type="match status" value="1"/>
</dbReference>
<evidence type="ECO:0000256" key="1">
    <source>
        <dbReference type="SAM" id="MobiDB-lite"/>
    </source>
</evidence>
<protein>
    <submittedName>
        <fullName evidence="2">Uncharacterized protein</fullName>
    </submittedName>
</protein>
<dbReference type="AlphaFoldDB" id="A0A8S0SS45"/>
<accession>A0A8S0SS45</accession>
<reference evidence="2 3" key="1">
    <citation type="submission" date="2019-12" db="EMBL/GenBank/DDBJ databases">
        <authorList>
            <person name="Alioto T."/>
            <person name="Alioto T."/>
            <person name="Gomez Garrido J."/>
        </authorList>
    </citation>
    <scope>NUCLEOTIDE SEQUENCE [LARGE SCALE GENOMIC DNA]</scope>
</reference>
<evidence type="ECO:0000313" key="2">
    <source>
        <dbReference type="EMBL" id="CAA2995931.1"/>
    </source>
</evidence>
<feature type="compositionally biased region" description="Basic and acidic residues" evidence="1">
    <location>
        <begin position="1"/>
        <end position="21"/>
    </location>
</feature>
<feature type="region of interest" description="Disordered" evidence="1">
    <location>
        <begin position="1"/>
        <end position="23"/>
    </location>
</feature>
<evidence type="ECO:0000313" key="3">
    <source>
        <dbReference type="Proteomes" id="UP000594638"/>
    </source>
</evidence>
<feature type="region of interest" description="Disordered" evidence="1">
    <location>
        <begin position="86"/>
        <end position="110"/>
    </location>
</feature>
<dbReference type="EMBL" id="CACTIH010005513">
    <property type="protein sequence ID" value="CAA2995931.1"/>
    <property type="molecule type" value="Genomic_DNA"/>
</dbReference>
<keyword evidence="3" id="KW-1185">Reference proteome</keyword>
<feature type="region of interest" description="Disordered" evidence="1">
    <location>
        <begin position="34"/>
        <end position="53"/>
    </location>
</feature>
<dbReference type="Gramene" id="OE9A017257T1">
    <property type="protein sequence ID" value="OE9A017257C1"/>
    <property type="gene ID" value="OE9A017257"/>
</dbReference>
<gene>
    <name evidence="2" type="ORF">OLEA9_A017257</name>
</gene>
<dbReference type="Proteomes" id="UP000594638">
    <property type="component" value="Unassembled WGS sequence"/>
</dbReference>
<organism evidence="2 3">
    <name type="scientific">Olea europaea subsp. europaea</name>
    <dbReference type="NCBI Taxonomy" id="158383"/>
    <lineage>
        <taxon>Eukaryota</taxon>
        <taxon>Viridiplantae</taxon>
        <taxon>Streptophyta</taxon>
        <taxon>Embryophyta</taxon>
        <taxon>Tracheophyta</taxon>
        <taxon>Spermatophyta</taxon>
        <taxon>Magnoliopsida</taxon>
        <taxon>eudicotyledons</taxon>
        <taxon>Gunneridae</taxon>
        <taxon>Pentapetalae</taxon>
        <taxon>asterids</taxon>
        <taxon>lamiids</taxon>
        <taxon>Lamiales</taxon>
        <taxon>Oleaceae</taxon>
        <taxon>Oleeae</taxon>
        <taxon>Olea</taxon>
    </lineage>
</organism>
<dbReference type="PANTHER" id="PTHR34657">
    <property type="entry name" value="EMBRYO SAC DEVELOPMENT ARREST 6"/>
    <property type="match status" value="1"/>
</dbReference>
<feature type="compositionally biased region" description="Basic and acidic residues" evidence="1">
    <location>
        <begin position="100"/>
        <end position="109"/>
    </location>
</feature>
<name>A0A8S0SS45_OLEEU</name>
<proteinExistence type="predicted"/>